<dbReference type="EMBL" id="PVWQ01000005">
    <property type="protein sequence ID" value="RDW81273.1"/>
    <property type="molecule type" value="Genomic_DNA"/>
</dbReference>
<dbReference type="Gene3D" id="3.90.1200.10">
    <property type="match status" value="1"/>
</dbReference>
<keyword evidence="3" id="KW-1185">Reference proteome</keyword>
<dbReference type="AlphaFoldDB" id="A0A3D8S4P7"/>
<dbReference type="SUPFAM" id="SSF56112">
    <property type="entry name" value="Protein kinase-like (PK-like)"/>
    <property type="match status" value="1"/>
</dbReference>
<gene>
    <name evidence="2" type="ORF">DSM5745_04830</name>
</gene>
<organism evidence="2 3">
    <name type="scientific">Aspergillus mulundensis</name>
    <dbReference type="NCBI Taxonomy" id="1810919"/>
    <lineage>
        <taxon>Eukaryota</taxon>
        <taxon>Fungi</taxon>
        <taxon>Dikarya</taxon>
        <taxon>Ascomycota</taxon>
        <taxon>Pezizomycotina</taxon>
        <taxon>Eurotiomycetes</taxon>
        <taxon>Eurotiomycetidae</taxon>
        <taxon>Eurotiales</taxon>
        <taxon>Aspergillaceae</taxon>
        <taxon>Aspergillus</taxon>
        <taxon>Aspergillus subgen. Nidulantes</taxon>
    </lineage>
</organism>
<proteinExistence type="predicted"/>
<dbReference type="Proteomes" id="UP000256690">
    <property type="component" value="Unassembled WGS sequence"/>
</dbReference>
<dbReference type="OrthoDB" id="5598852at2759"/>
<dbReference type="PANTHER" id="PTHR21310">
    <property type="entry name" value="AMINOGLYCOSIDE PHOSPHOTRANSFERASE-RELATED-RELATED"/>
    <property type="match status" value="1"/>
</dbReference>
<dbReference type="InterPro" id="IPR011009">
    <property type="entry name" value="Kinase-like_dom_sf"/>
</dbReference>
<name>A0A3D8S4P7_9EURO</name>
<dbReference type="RefSeq" id="XP_026604326.1">
    <property type="nucleotide sequence ID" value="XM_026746846.1"/>
</dbReference>
<protein>
    <recommendedName>
        <fullName evidence="1">Aminoglycoside phosphotransferase domain-containing protein</fullName>
    </recommendedName>
</protein>
<dbReference type="Pfam" id="PF01636">
    <property type="entry name" value="APH"/>
    <property type="match status" value="1"/>
</dbReference>
<dbReference type="InterPro" id="IPR051678">
    <property type="entry name" value="AGP_Transferase"/>
</dbReference>
<accession>A0A3D8S4P7</accession>
<dbReference type="PANTHER" id="PTHR21310:SF59">
    <property type="entry name" value="AMINOGLYCOSIDE PHOSPHOTRANSFERASE DOMAIN-CONTAINING PROTEIN"/>
    <property type="match status" value="1"/>
</dbReference>
<reference evidence="2 3" key="1">
    <citation type="journal article" date="2018" name="IMA Fungus">
        <title>IMA Genome-F 9: Draft genome sequence of Annulohypoxylon stygium, Aspergillus mulundensis, Berkeleyomyces basicola (syn. Thielaviopsis basicola), Ceratocystis smalleyi, two Cercospora beticola strains, Coleophoma cylindrospora, Fusarium fracticaudum, Phialophora cf. hyalina, and Morchella septimelata.</title>
        <authorList>
            <person name="Wingfield B.D."/>
            <person name="Bills G.F."/>
            <person name="Dong Y."/>
            <person name="Huang W."/>
            <person name="Nel W.J."/>
            <person name="Swalarsk-Parry B.S."/>
            <person name="Vaghefi N."/>
            <person name="Wilken P.M."/>
            <person name="An Z."/>
            <person name="de Beer Z.W."/>
            <person name="De Vos L."/>
            <person name="Chen L."/>
            <person name="Duong T.A."/>
            <person name="Gao Y."/>
            <person name="Hammerbacher A."/>
            <person name="Kikkert J.R."/>
            <person name="Li Y."/>
            <person name="Li H."/>
            <person name="Li K."/>
            <person name="Li Q."/>
            <person name="Liu X."/>
            <person name="Ma X."/>
            <person name="Naidoo K."/>
            <person name="Pethybridge S.J."/>
            <person name="Sun J."/>
            <person name="Steenkamp E.T."/>
            <person name="van der Nest M.A."/>
            <person name="van Wyk S."/>
            <person name="Wingfield M.J."/>
            <person name="Xiong C."/>
            <person name="Yue Q."/>
            <person name="Zhang X."/>
        </authorList>
    </citation>
    <scope>NUCLEOTIDE SEQUENCE [LARGE SCALE GENOMIC DNA]</scope>
    <source>
        <strain evidence="2 3">DSM 5745</strain>
    </source>
</reference>
<sequence>MAYYSLDNTINEFFSACTVTQEECDKTAAKLTGNPVEPVQLQGAFSYTVTAGNLIVQFREPKSPLDTKTLDLARNIYGSVVPACTYKGTMGPAPSLSVYVMDKVPGRSYIEARLARSPPASWLEQAVTDFARFFAKSWVNRLPLPYHSELTLADLQAKFDLLARELPTRFISAITTLRAELPLLFTPGYPLVLTHTDLCEMNVMVDPETGGITGIIDWAEAKVLPFGMALWGVLNMLGSMDSRGWTYRADSAEFEKLFWDTFYDIVGRVSAEEGRAMKVAERVGLVLRYAFAWDDGVSERVVTEEDSRVKYLDAFLHRLQD</sequence>
<feature type="domain" description="Aminoglycoside phosphotransferase" evidence="1">
    <location>
        <begin position="97"/>
        <end position="239"/>
    </location>
</feature>
<evidence type="ECO:0000259" key="1">
    <source>
        <dbReference type="Pfam" id="PF01636"/>
    </source>
</evidence>
<comment type="caution">
    <text evidence="2">The sequence shown here is derived from an EMBL/GenBank/DDBJ whole genome shotgun (WGS) entry which is preliminary data.</text>
</comment>
<evidence type="ECO:0000313" key="3">
    <source>
        <dbReference type="Proteomes" id="UP000256690"/>
    </source>
</evidence>
<evidence type="ECO:0000313" key="2">
    <source>
        <dbReference type="EMBL" id="RDW81273.1"/>
    </source>
</evidence>
<dbReference type="STRING" id="1810919.A0A3D8S4P7"/>
<dbReference type="GeneID" id="38115200"/>
<dbReference type="InterPro" id="IPR002575">
    <property type="entry name" value="Aminoglycoside_PTrfase"/>
</dbReference>